<keyword evidence="4" id="KW-0687">Ribonucleoprotein</keyword>
<evidence type="ECO:0000256" key="2">
    <source>
        <dbReference type="ARBA" id="ARBA00022884"/>
    </source>
</evidence>
<evidence type="ECO:0000256" key="7">
    <source>
        <dbReference type="ARBA" id="ARBA00035520"/>
    </source>
</evidence>
<dbReference type="Proteomes" id="UP000240042">
    <property type="component" value="Unassembled WGS sequence"/>
</dbReference>
<dbReference type="InterPro" id="IPR020814">
    <property type="entry name" value="Ribosomal_S6_plastid/chlpt"/>
</dbReference>
<evidence type="ECO:0000256" key="5">
    <source>
        <dbReference type="ARBA" id="ARBA00035104"/>
    </source>
</evidence>
<dbReference type="CDD" id="cd00473">
    <property type="entry name" value="bS6"/>
    <property type="match status" value="1"/>
</dbReference>
<dbReference type="InterPro" id="IPR000529">
    <property type="entry name" value="Ribosomal_bS6"/>
</dbReference>
<dbReference type="InterPro" id="IPR035980">
    <property type="entry name" value="Ribosomal_bS6_sf"/>
</dbReference>
<reference evidence="9" key="1">
    <citation type="submission" date="2016-10" db="EMBL/GenBank/DDBJ databases">
        <authorList>
            <person name="Varghese N."/>
            <person name="Submissions S."/>
        </authorList>
    </citation>
    <scope>NUCLEOTIDE SEQUENCE [LARGE SCALE GENOMIC DNA]</scope>
    <source>
        <strain evidence="9">ATCC 43811</strain>
    </source>
</reference>
<dbReference type="Gene3D" id="3.30.70.60">
    <property type="match status" value="1"/>
</dbReference>
<dbReference type="GO" id="GO:0019843">
    <property type="term" value="F:rRNA binding"/>
    <property type="evidence" value="ECO:0007669"/>
    <property type="project" value="InterPro"/>
</dbReference>
<dbReference type="GO" id="GO:0005840">
    <property type="term" value="C:ribosome"/>
    <property type="evidence" value="ECO:0007669"/>
    <property type="project" value="UniProtKB-KW"/>
</dbReference>
<dbReference type="GO" id="GO:1990904">
    <property type="term" value="C:ribonucleoprotein complex"/>
    <property type="evidence" value="ECO:0007669"/>
    <property type="project" value="UniProtKB-KW"/>
</dbReference>
<keyword evidence="2" id="KW-0694">RNA-binding</keyword>
<comment type="function">
    <text evidence="5">Binds together with bS18 to 16S ribosomal RNA.</text>
</comment>
<evidence type="ECO:0000256" key="4">
    <source>
        <dbReference type="ARBA" id="ARBA00023274"/>
    </source>
</evidence>
<evidence type="ECO:0000256" key="3">
    <source>
        <dbReference type="ARBA" id="ARBA00022980"/>
    </source>
</evidence>
<dbReference type="GO" id="GO:0006412">
    <property type="term" value="P:translation"/>
    <property type="evidence" value="ECO:0007669"/>
    <property type="project" value="InterPro"/>
</dbReference>
<dbReference type="InterPro" id="IPR014717">
    <property type="entry name" value="Transl_elong_EF1B/ribsomal_bS6"/>
</dbReference>
<accession>A0A1I1DUF2</accession>
<dbReference type="NCBIfam" id="TIGR00166">
    <property type="entry name" value="S6"/>
    <property type="match status" value="1"/>
</dbReference>
<evidence type="ECO:0000313" key="9">
    <source>
        <dbReference type="Proteomes" id="UP000240042"/>
    </source>
</evidence>
<evidence type="ECO:0000256" key="6">
    <source>
        <dbReference type="ARBA" id="ARBA00035294"/>
    </source>
</evidence>
<dbReference type="Pfam" id="PF01250">
    <property type="entry name" value="Ribosomal_S6"/>
    <property type="match status" value="1"/>
</dbReference>
<dbReference type="EMBL" id="FOKY01000004">
    <property type="protein sequence ID" value="SFB78501.1"/>
    <property type="molecule type" value="Genomic_DNA"/>
</dbReference>
<name>A0A1I1DUF2_BREAD</name>
<proteinExistence type="inferred from homology"/>
<dbReference type="STRING" id="34097.SAMN02745150_00790"/>
<evidence type="ECO:0000313" key="8">
    <source>
        <dbReference type="EMBL" id="SFB78501.1"/>
    </source>
</evidence>
<keyword evidence="9" id="KW-1185">Reference proteome</keyword>
<keyword evidence="3 8" id="KW-0689">Ribosomal protein</keyword>
<dbReference type="AlphaFoldDB" id="A0A1I1DUF2"/>
<dbReference type="RefSeq" id="WP_092318852.1">
    <property type="nucleotide sequence ID" value="NZ_FOKY01000004.1"/>
</dbReference>
<gene>
    <name evidence="8" type="ORF">SAMN02745150_00790</name>
</gene>
<dbReference type="GO" id="GO:0003735">
    <property type="term" value="F:structural constituent of ribosome"/>
    <property type="evidence" value="ECO:0007669"/>
    <property type="project" value="InterPro"/>
</dbReference>
<comment type="similarity">
    <text evidence="1">Belongs to the bacterial ribosomal protein bS6 family.</text>
</comment>
<organism evidence="8 9">
    <name type="scientific">Brevinema andersonii</name>
    <dbReference type="NCBI Taxonomy" id="34097"/>
    <lineage>
        <taxon>Bacteria</taxon>
        <taxon>Pseudomonadati</taxon>
        <taxon>Spirochaetota</taxon>
        <taxon>Spirochaetia</taxon>
        <taxon>Brevinematales</taxon>
        <taxon>Brevinemataceae</taxon>
        <taxon>Brevinema</taxon>
    </lineage>
</organism>
<dbReference type="OrthoDB" id="9812702at2"/>
<sequence>MQRKYEIAFLLRENEYTAVIERIKSALEKVSAGLQSEDTKMGVRELAYILIKNREKFRRAFYYFVKVEATPEQIRNFEQETKYDQGILRRMIVAE</sequence>
<protein>
    <recommendedName>
        <fullName evidence="6">Small ribosomal subunit protein bS6</fullName>
    </recommendedName>
    <alternativeName>
        <fullName evidence="7">30S ribosomal protein S6</fullName>
    </alternativeName>
</protein>
<evidence type="ECO:0000256" key="1">
    <source>
        <dbReference type="ARBA" id="ARBA00009512"/>
    </source>
</evidence>
<dbReference type="SUPFAM" id="SSF54995">
    <property type="entry name" value="Ribosomal protein S6"/>
    <property type="match status" value="1"/>
</dbReference>